<dbReference type="RefSeq" id="WP_157841686.1">
    <property type="nucleotide sequence ID" value="NZ_JBHSJE010000008.1"/>
</dbReference>
<dbReference type="Gene3D" id="3.40.640.10">
    <property type="entry name" value="Type I PLP-dependent aspartate aminotransferase-like (Major domain)"/>
    <property type="match status" value="1"/>
</dbReference>
<evidence type="ECO:0000313" key="2">
    <source>
        <dbReference type="EMBL" id="MFC4981760.1"/>
    </source>
</evidence>
<dbReference type="Proteomes" id="UP001595908">
    <property type="component" value="Unassembled WGS sequence"/>
</dbReference>
<evidence type="ECO:0000313" key="3">
    <source>
        <dbReference type="Proteomes" id="UP001595908"/>
    </source>
</evidence>
<dbReference type="SUPFAM" id="SSF53383">
    <property type="entry name" value="PLP-dependent transferases"/>
    <property type="match status" value="1"/>
</dbReference>
<dbReference type="GO" id="GO:0008483">
    <property type="term" value="F:transaminase activity"/>
    <property type="evidence" value="ECO:0007669"/>
    <property type="project" value="UniProtKB-KW"/>
</dbReference>
<evidence type="ECO:0000259" key="1">
    <source>
        <dbReference type="Pfam" id="PF00155"/>
    </source>
</evidence>
<proteinExistence type="predicted"/>
<reference evidence="3" key="1">
    <citation type="journal article" date="2019" name="Int. J. Syst. Evol. Microbiol.">
        <title>The Global Catalogue of Microorganisms (GCM) 10K type strain sequencing project: providing services to taxonomists for standard genome sequencing and annotation.</title>
        <authorList>
            <consortium name="The Broad Institute Genomics Platform"/>
            <consortium name="The Broad Institute Genome Sequencing Center for Infectious Disease"/>
            <person name="Wu L."/>
            <person name="Ma J."/>
        </authorList>
    </citation>
    <scope>NUCLEOTIDE SEQUENCE [LARGE SCALE GENOMIC DNA]</scope>
    <source>
        <strain evidence="3">ICMP 257</strain>
    </source>
</reference>
<feature type="domain" description="Aminotransferase class I/classII large" evidence="1">
    <location>
        <begin position="2"/>
        <end position="59"/>
    </location>
</feature>
<dbReference type="EMBL" id="JBHSJE010000008">
    <property type="protein sequence ID" value="MFC4981760.1"/>
    <property type="molecule type" value="Genomic_DNA"/>
</dbReference>
<protein>
    <submittedName>
        <fullName evidence="2">Aminotransferase class I/II-fold pyridoxal phosphate-dependent enzyme</fullName>
    </submittedName>
</protein>
<dbReference type="InterPro" id="IPR004839">
    <property type="entry name" value="Aminotransferase_I/II_large"/>
</dbReference>
<keyword evidence="3" id="KW-1185">Reference proteome</keyword>
<gene>
    <name evidence="2" type="ORF">ACFPL4_25960</name>
</gene>
<dbReference type="GeneID" id="43426533"/>
<accession>A0ABV9VCT5</accession>
<comment type="caution">
    <text evidence="2">The sequence shown here is derived from an EMBL/GenBank/DDBJ whole genome shotgun (WGS) entry which is preliminary data.</text>
</comment>
<dbReference type="InterPro" id="IPR015424">
    <property type="entry name" value="PyrdxlP-dep_Trfase"/>
</dbReference>
<dbReference type="InterPro" id="IPR015421">
    <property type="entry name" value="PyrdxlP-dep_Trfase_major"/>
</dbReference>
<keyword evidence="2" id="KW-0032">Aminotransferase</keyword>
<name>A0ABV9VCT5_STRAZ</name>
<keyword evidence="2" id="KW-0808">Transferase</keyword>
<organism evidence="2 3">
    <name type="scientific">Streptomyces atroolivaceus</name>
    <dbReference type="NCBI Taxonomy" id="66869"/>
    <lineage>
        <taxon>Bacteria</taxon>
        <taxon>Bacillati</taxon>
        <taxon>Actinomycetota</taxon>
        <taxon>Actinomycetes</taxon>
        <taxon>Kitasatosporales</taxon>
        <taxon>Streptomycetaceae</taxon>
        <taxon>Streptomyces</taxon>
    </lineage>
</organism>
<dbReference type="Pfam" id="PF00155">
    <property type="entry name" value="Aminotran_1_2"/>
    <property type="match status" value="1"/>
</dbReference>
<sequence length="90" mass="9643">MAHLLRRIEEYGPGVIAVDSLYSVCGSIAPLGALCEVAEQTGCVLVVDEANSLGTHGPQRPDWRDGASPHGEYVEGVRDPGRLHHLYGYG</sequence>